<organism evidence="2 3">
    <name type="scientific">Trifolium pratense</name>
    <name type="common">Red clover</name>
    <dbReference type="NCBI Taxonomy" id="57577"/>
    <lineage>
        <taxon>Eukaryota</taxon>
        <taxon>Viridiplantae</taxon>
        <taxon>Streptophyta</taxon>
        <taxon>Embryophyta</taxon>
        <taxon>Tracheophyta</taxon>
        <taxon>Spermatophyta</taxon>
        <taxon>Magnoliopsida</taxon>
        <taxon>eudicotyledons</taxon>
        <taxon>Gunneridae</taxon>
        <taxon>Pentapetalae</taxon>
        <taxon>rosids</taxon>
        <taxon>fabids</taxon>
        <taxon>Fabales</taxon>
        <taxon>Fabaceae</taxon>
        <taxon>Papilionoideae</taxon>
        <taxon>50 kb inversion clade</taxon>
        <taxon>NPAAA clade</taxon>
        <taxon>Hologalegina</taxon>
        <taxon>IRL clade</taxon>
        <taxon>Trifolieae</taxon>
        <taxon>Trifolium</taxon>
    </lineage>
</organism>
<reference evidence="2 3" key="1">
    <citation type="journal article" date="2014" name="Am. J. Bot.">
        <title>Genome assembly and annotation for red clover (Trifolium pratense; Fabaceae).</title>
        <authorList>
            <person name="Istvanek J."/>
            <person name="Jaros M."/>
            <person name="Krenek A."/>
            <person name="Repkova J."/>
        </authorList>
    </citation>
    <scope>NUCLEOTIDE SEQUENCE [LARGE SCALE GENOMIC DNA]</scope>
    <source>
        <strain evidence="3">cv. Tatra</strain>
        <tissue evidence="2">Young leaves</tissue>
    </source>
</reference>
<gene>
    <name evidence="2" type="ORF">L195_g047285</name>
</gene>
<reference evidence="2 3" key="2">
    <citation type="journal article" date="2017" name="Front. Plant Sci.">
        <title>Gene Classification and Mining of Molecular Markers Useful in Red Clover (Trifolium pratense) Breeding.</title>
        <authorList>
            <person name="Istvanek J."/>
            <person name="Dluhosova J."/>
            <person name="Dluhos P."/>
            <person name="Patkova L."/>
            <person name="Nedelnik J."/>
            <person name="Repkova J."/>
        </authorList>
    </citation>
    <scope>NUCLEOTIDE SEQUENCE [LARGE SCALE GENOMIC DNA]</scope>
    <source>
        <strain evidence="3">cv. Tatra</strain>
        <tissue evidence="2">Young leaves</tissue>
    </source>
</reference>
<feature type="region of interest" description="Disordered" evidence="1">
    <location>
        <begin position="1"/>
        <end position="24"/>
    </location>
</feature>
<dbReference type="EMBL" id="ASHM01065206">
    <property type="protein sequence ID" value="PNX91155.1"/>
    <property type="molecule type" value="Genomic_DNA"/>
</dbReference>
<dbReference type="AlphaFoldDB" id="A0A2K3MK77"/>
<sequence length="141" mass="16397">MSKECKEKKRSLTPAPGQPRRKWSDEVHQLPQFMHEYIEDVTDMMLQSIDTVDFVVFLSYLADLMRLTTSSVLILLLRVRRHQKRDTFVYKNLKLSHGGIIVEDNDTRPKIVVDLDLVDNISCLKLLISPKITVIVMPNQF</sequence>
<comment type="caution">
    <text evidence="2">The sequence shown here is derived from an EMBL/GenBank/DDBJ whole genome shotgun (WGS) entry which is preliminary data.</text>
</comment>
<evidence type="ECO:0000313" key="2">
    <source>
        <dbReference type="EMBL" id="PNX91155.1"/>
    </source>
</evidence>
<dbReference type="Proteomes" id="UP000236291">
    <property type="component" value="Unassembled WGS sequence"/>
</dbReference>
<evidence type="ECO:0000256" key="1">
    <source>
        <dbReference type="SAM" id="MobiDB-lite"/>
    </source>
</evidence>
<name>A0A2K3MK77_TRIPR</name>
<accession>A0A2K3MK77</accession>
<protein>
    <submittedName>
        <fullName evidence="2">Uncharacterized protein</fullName>
    </submittedName>
</protein>
<evidence type="ECO:0000313" key="3">
    <source>
        <dbReference type="Proteomes" id="UP000236291"/>
    </source>
</evidence>
<proteinExistence type="predicted"/>